<sequence>MKFPLIKRKTLADCPFELGVCAIVAREREGGWVEERKRLPLKICFYLLIYTIQRNKSLTAAGAHSHSLRNAPTP</sequence>
<organism evidence="1 2">
    <name type="scientific">Paenibacillus eucommiae</name>
    <dbReference type="NCBI Taxonomy" id="1355755"/>
    <lineage>
        <taxon>Bacteria</taxon>
        <taxon>Bacillati</taxon>
        <taxon>Bacillota</taxon>
        <taxon>Bacilli</taxon>
        <taxon>Bacillales</taxon>
        <taxon>Paenibacillaceae</taxon>
        <taxon>Paenibacillus</taxon>
    </lineage>
</organism>
<name>A0ABS4J538_9BACL</name>
<comment type="caution">
    <text evidence="1">The sequence shown here is derived from an EMBL/GenBank/DDBJ whole genome shotgun (WGS) entry which is preliminary data.</text>
</comment>
<protein>
    <submittedName>
        <fullName evidence="1">Uncharacterized protein</fullName>
    </submittedName>
</protein>
<accession>A0ABS4J538</accession>
<dbReference type="Proteomes" id="UP001519287">
    <property type="component" value="Unassembled WGS sequence"/>
</dbReference>
<evidence type="ECO:0000313" key="2">
    <source>
        <dbReference type="Proteomes" id="UP001519287"/>
    </source>
</evidence>
<evidence type="ECO:0000313" key="1">
    <source>
        <dbReference type="EMBL" id="MBP1994962.1"/>
    </source>
</evidence>
<keyword evidence="2" id="KW-1185">Reference proteome</keyword>
<dbReference type="EMBL" id="JAGGLB010000029">
    <property type="protein sequence ID" value="MBP1994962.1"/>
    <property type="molecule type" value="Genomic_DNA"/>
</dbReference>
<reference evidence="1 2" key="1">
    <citation type="submission" date="2021-03" db="EMBL/GenBank/DDBJ databases">
        <title>Genomic Encyclopedia of Type Strains, Phase IV (KMG-IV): sequencing the most valuable type-strain genomes for metagenomic binning, comparative biology and taxonomic classification.</title>
        <authorList>
            <person name="Goeker M."/>
        </authorList>
    </citation>
    <scope>NUCLEOTIDE SEQUENCE [LARGE SCALE GENOMIC DNA]</scope>
    <source>
        <strain evidence="1 2">DSM 26048</strain>
    </source>
</reference>
<proteinExistence type="predicted"/>
<gene>
    <name evidence="1" type="ORF">J2Z66_006603</name>
</gene>